<sequence length="1413" mass="151225">MATTRSISSAPLALPEEGKRVVLMGPIDSLTATCACALATSPFVPPTYRILVSGLPRQRHASLDTHTSLSPASSADGAAVLAREFMGTVQQVGVKMRESRAVRRESSATHMTQVFYGGVSPTAEEIGPMLRRVELLRCGTAGEERANAAAAGATSAEVMAPGELAAASWVADSVFVLVLTAQSLGEDADDGLTACNAVLRRLWCADGAAPSPRLRGSLIILADDVYRSAVCALLSRIAGEVATPVDWSVLLAYAHAMDPPALEFGAAEVAVHAATGVSHGGTLPALCAGTALGALRHFPVGRSEPATLTPVDVAMNAALLGSIWLRHGELPTCIECATDMQYRGAAPAEAGVDAPPSPQPQRCCTQHRVASFAVAESRKPGETSLVWGMVGEYLMGYYGRFARHITAAFPVADVLTSAPILQFPFSVADILNFGPEPRAVAYAWEGWRASQQRQRLLELRSGAGAGAARELRACVVHMDNAVRGVQRVAREAAVREKELAAAAAAASRRRDAVSTFSVPPYRLDDFHTALYHSLLRRTTAHYPHMPYHQCVALAEVDWEAYVSVIARAVLVHLAQCALQDRQQLWSRLGAPPTASIAELAGVARGAATPPVPPSAAAVEAPAPFAFPEPRRGFTNELVYAGDERIPPFPSQARELFHCTAFLHRAGLTANGWRSDMTPGMTPQVLASILAQPDMQRLITALAAKDGASKSEVVAQARRILLQCGDTLNHVQGRFTGLLVREVFRRIYGRVDINGGAYERAHRYFAMPRVAVVFAPLHRSYVDFLIMSEVLALLRLPLPHIVAGDNFLNLGAVATLMRGSGAFFMRRSFRGDPLYAALFRAYVRHLVRARRPLEFFIEGMRSRTGKTMAPKMGLLKFVCDTFYEPGQRELDDVLIVPVSLSYDELLEATMYAKELLGVPKPKETVMNMLKARSLLDRMHGNVNIHMGEPVSLRSIRAHPRQCPLPYQPRCEQQVGGEVDTNGGAAAAVAVAEAEAAAAASLDTTPSMEKSSVITPAPLLATVAWHLMYRLQHNTVITPASMVAAVVECLGAYHGAAMPLAKVQEGVEWLRGVLRERGARLSAEAAEWSGDRLVTLALSHLQRYVRLADDAAAVTYHPDDVVSRTAVNISTNQLIHVCVDEALVAAVAQAFGSPVGPHQPAPAADGGAMPCGVRVIKADVLSNQTQLLQRLLSVEFPSFAAAAPVSFASWLDCTVSRLQQQRGEDCKAVDKRAGAEASSSGGGAAVVHLPVTQYHYFLLQLLCPHIEALYAVLVATSALLTTYPGLPLGAADVVTATQRACGALYAAGKLRYIVAANKETLLHYFESLIALSLLQLKRRPAPASSRKASGGDVVVYVVGAVGQEAALARVAVLAAQVQALWWHPTAASSGATVDTAALRERVLADYRELTQPSKM</sequence>
<dbReference type="GO" id="GO:0019432">
    <property type="term" value="P:triglyceride biosynthetic process"/>
    <property type="evidence" value="ECO:0007669"/>
    <property type="project" value="TreeGrafter"/>
</dbReference>
<feature type="domain" description="Phospholipid/glycerol acyltransferase" evidence="6">
    <location>
        <begin position="771"/>
        <end position="902"/>
    </location>
</feature>
<keyword evidence="4" id="KW-0472">Membrane</keyword>
<evidence type="ECO:0000256" key="2">
    <source>
        <dbReference type="ARBA" id="ARBA00007937"/>
    </source>
</evidence>
<evidence type="ECO:0000313" key="8">
    <source>
        <dbReference type="Proteomes" id="UP001430356"/>
    </source>
</evidence>
<evidence type="ECO:0000313" key="7">
    <source>
        <dbReference type="EMBL" id="KAK7197461.1"/>
    </source>
</evidence>
<dbReference type="SUPFAM" id="SSF69593">
    <property type="entry name" value="Glycerol-3-phosphate (1)-acyltransferase"/>
    <property type="match status" value="1"/>
</dbReference>
<dbReference type="InterPro" id="IPR041728">
    <property type="entry name" value="GPAT/DHAPAT_LPLAT"/>
</dbReference>
<evidence type="ECO:0000256" key="5">
    <source>
        <dbReference type="ARBA" id="ARBA00023315"/>
    </source>
</evidence>
<evidence type="ECO:0000259" key="6">
    <source>
        <dbReference type="SMART" id="SM00563"/>
    </source>
</evidence>
<dbReference type="GO" id="GO:0006072">
    <property type="term" value="P:glycerol-3-phosphate metabolic process"/>
    <property type="evidence" value="ECO:0007669"/>
    <property type="project" value="TreeGrafter"/>
</dbReference>
<accession>A0AAW0EV72</accession>
<dbReference type="Pfam" id="PF01553">
    <property type="entry name" value="Acyltransferase"/>
    <property type="match status" value="1"/>
</dbReference>
<keyword evidence="5 7" id="KW-0012">Acyltransferase</keyword>
<dbReference type="Proteomes" id="UP001430356">
    <property type="component" value="Unassembled WGS sequence"/>
</dbReference>
<dbReference type="GO" id="GO:0012505">
    <property type="term" value="C:endomembrane system"/>
    <property type="evidence" value="ECO:0007669"/>
    <property type="project" value="UniProtKB-SubCell"/>
</dbReference>
<protein>
    <submittedName>
        <fullName evidence="7">Dihydroxyacetonephosphate acyltransferase</fullName>
    </submittedName>
</protein>
<dbReference type="CDD" id="cd07993">
    <property type="entry name" value="LPLAT_DHAPAT-like"/>
    <property type="match status" value="1"/>
</dbReference>
<dbReference type="InterPro" id="IPR022284">
    <property type="entry name" value="GPAT/DHAPAT"/>
</dbReference>
<dbReference type="InterPro" id="IPR002123">
    <property type="entry name" value="Plipid/glycerol_acylTrfase"/>
</dbReference>
<comment type="caution">
    <text evidence="7">The sequence shown here is derived from an EMBL/GenBank/DDBJ whole genome shotgun (WGS) entry which is preliminary data.</text>
</comment>
<dbReference type="GO" id="GO:0008654">
    <property type="term" value="P:phospholipid biosynthetic process"/>
    <property type="evidence" value="ECO:0007669"/>
    <property type="project" value="TreeGrafter"/>
</dbReference>
<dbReference type="PANTHER" id="PTHR12563">
    <property type="entry name" value="GLYCEROL-3-PHOSPHATE ACYLTRANSFERASE"/>
    <property type="match status" value="1"/>
</dbReference>
<gene>
    <name evidence="7" type="ORF">NESM_000694800</name>
</gene>
<dbReference type="Pfam" id="PF19277">
    <property type="entry name" value="GPAT_C"/>
    <property type="match status" value="1"/>
</dbReference>
<evidence type="ECO:0000256" key="4">
    <source>
        <dbReference type="ARBA" id="ARBA00023136"/>
    </source>
</evidence>
<reference evidence="7 8" key="1">
    <citation type="journal article" date="2021" name="MBio">
        <title>A New Model Trypanosomatid, Novymonas esmeraldas: Genomic Perception of Its 'Candidatus Pandoraea novymonadis' Endosymbiont.</title>
        <authorList>
            <person name="Zakharova A."/>
            <person name="Saura A."/>
            <person name="Butenko A."/>
            <person name="Podesvova L."/>
            <person name="Warmusova S."/>
            <person name="Kostygov A.Y."/>
            <person name="Nenarokova A."/>
            <person name="Lukes J."/>
            <person name="Opperdoes F.R."/>
            <person name="Yurchenko V."/>
        </authorList>
    </citation>
    <scope>NUCLEOTIDE SEQUENCE [LARGE SCALE GENOMIC DNA]</scope>
    <source>
        <strain evidence="7 8">E262AT.01</strain>
    </source>
</reference>
<dbReference type="PANTHER" id="PTHR12563:SF17">
    <property type="entry name" value="DIHYDROXYACETONE PHOSPHATE ACYLTRANSFERASE"/>
    <property type="match status" value="1"/>
</dbReference>
<dbReference type="SMART" id="SM00563">
    <property type="entry name" value="PlsC"/>
    <property type="match status" value="1"/>
</dbReference>
<evidence type="ECO:0000256" key="1">
    <source>
        <dbReference type="ARBA" id="ARBA00004184"/>
    </source>
</evidence>
<comment type="similarity">
    <text evidence="2">Belongs to the GPAT/DAPAT family.</text>
</comment>
<dbReference type="GO" id="GO:0031966">
    <property type="term" value="C:mitochondrial membrane"/>
    <property type="evidence" value="ECO:0007669"/>
    <property type="project" value="TreeGrafter"/>
</dbReference>
<dbReference type="GO" id="GO:0006631">
    <property type="term" value="P:fatty acid metabolic process"/>
    <property type="evidence" value="ECO:0007669"/>
    <property type="project" value="TreeGrafter"/>
</dbReference>
<name>A0AAW0EV72_9TRYP</name>
<keyword evidence="8" id="KW-1185">Reference proteome</keyword>
<organism evidence="7 8">
    <name type="scientific">Novymonas esmeraldas</name>
    <dbReference type="NCBI Taxonomy" id="1808958"/>
    <lineage>
        <taxon>Eukaryota</taxon>
        <taxon>Discoba</taxon>
        <taxon>Euglenozoa</taxon>
        <taxon>Kinetoplastea</taxon>
        <taxon>Metakinetoplastina</taxon>
        <taxon>Trypanosomatida</taxon>
        <taxon>Trypanosomatidae</taxon>
        <taxon>Novymonas</taxon>
    </lineage>
</organism>
<dbReference type="EMBL" id="JAECZO010000107">
    <property type="protein sequence ID" value="KAK7197461.1"/>
    <property type="molecule type" value="Genomic_DNA"/>
</dbReference>
<comment type="subcellular location">
    <subcellularLocation>
        <location evidence="1">Endomembrane system</location>
        <topology evidence="1">Peripheral membrane protein</topology>
    </subcellularLocation>
</comment>
<dbReference type="GO" id="GO:0004366">
    <property type="term" value="F:glycerol-3-phosphate O-acyltransferase activity"/>
    <property type="evidence" value="ECO:0007669"/>
    <property type="project" value="TreeGrafter"/>
</dbReference>
<keyword evidence="3" id="KW-0808">Transferase</keyword>
<proteinExistence type="inferred from homology"/>
<dbReference type="InterPro" id="IPR045520">
    <property type="entry name" value="GPAT/DHAPAT_C"/>
</dbReference>
<evidence type="ECO:0000256" key="3">
    <source>
        <dbReference type="ARBA" id="ARBA00022679"/>
    </source>
</evidence>